<gene>
    <name evidence="2" type="ORF">AVDCRST_MAG54-2336</name>
</gene>
<name>A0A6J4INZ9_9PSEU</name>
<evidence type="ECO:0000256" key="1">
    <source>
        <dbReference type="SAM" id="MobiDB-lite"/>
    </source>
</evidence>
<dbReference type="AlphaFoldDB" id="A0A6J4INZ9"/>
<dbReference type="EMBL" id="CADCTH010000301">
    <property type="protein sequence ID" value="CAA9258102.1"/>
    <property type="molecule type" value="Genomic_DNA"/>
</dbReference>
<protein>
    <submittedName>
        <fullName evidence="2">Uncharacterized protein</fullName>
    </submittedName>
</protein>
<evidence type="ECO:0000313" key="2">
    <source>
        <dbReference type="EMBL" id="CAA9258102.1"/>
    </source>
</evidence>
<feature type="region of interest" description="Disordered" evidence="1">
    <location>
        <begin position="1"/>
        <end position="38"/>
    </location>
</feature>
<feature type="compositionally biased region" description="Low complexity" evidence="1">
    <location>
        <begin position="23"/>
        <end position="38"/>
    </location>
</feature>
<reference evidence="2" key="1">
    <citation type="submission" date="2020-02" db="EMBL/GenBank/DDBJ databases">
        <authorList>
            <person name="Meier V. D."/>
        </authorList>
    </citation>
    <scope>NUCLEOTIDE SEQUENCE</scope>
    <source>
        <strain evidence="2">AVDCRST_MAG54</strain>
    </source>
</reference>
<accession>A0A6J4INZ9</accession>
<proteinExistence type="predicted"/>
<sequence>MLRRLVENVRPGRHRPDRPLPPRAGLARRPDLAPAVTG</sequence>
<organism evidence="2">
    <name type="scientific">uncultured Actinomycetospora sp</name>
    <dbReference type="NCBI Taxonomy" id="1135996"/>
    <lineage>
        <taxon>Bacteria</taxon>
        <taxon>Bacillati</taxon>
        <taxon>Actinomycetota</taxon>
        <taxon>Actinomycetes</taxon>
        <taxon>Pseudonocardiales</taxon>
        <taxon>Pseudonocardiaceae</taxon>
        <taxon>Actinomycetospora</taxon>
        <taxon>environmental samples</taxon>
    </lineage>
</organism>